<dbReference type="AlphaFoldDB" id="A0A3Q9I6I4"/>
<accession>A0A3Q9I6I4</accession>
<dbReference type="KEGG" id="plut:EI981_04505"/>
<protein>
    <recommendedName>
        <fullName evidence="1">Gp28/Gp37-like domain-containing protein</fullName>
    </recommendedName>
</protein>
<sequence length="723" mass="81305">MPGIIRVYDTAFTWLGEIDSYESLQFTRRYNAVGEFELHIAINKQYASELQKDRFIMVDNDGTRSGLIQSRESFLSDKGIETVVVRGKTLGCILDRRLTITGSYDRVRGPAETVMKHYVNNHLVNGTYASGTYSNRKIPFFSIAADQGHGKEISWQSRYESVLVVTNNIATFCDMGWHAKLDIQQKRVVFDTYEGRNLTDKQGVYPPVIFSTEFDNVNALNFVDSDGQYKNVGYASGKGEEEDQVLLSVGDASGFERREVFIDGASAGDTTELTKIGEQKLAEYKRLQTFEGVAVDTGSFVFEKDWFLGDSVTLKDAKWGVTMVTRITEVREFYEGDYRLEVRWGDEIPTITSVVQKIQEEIKRPQESTESGRINAIVDRLDSGVLLRNNYFNTAVVDIVRNGVKVTEFWLLINARYDHATNRFKRINVNNFSFGWQFQADGTYPGEEGSGDYINQGINLWKANGKKAYGEGDPARDQTGEDIGALQPDGTWREFGIMLGWNNHFMNDSYGGMTIGGAGFEIDGSGTSPFNRISLGKFSGGSAVPNRPVQDYVFTYNGICWNTQHGLWNKDIDNISGFFFGLKAPVNFYDTSDGSFNPWSNRADMDKAEFVVMKLPGSKPHHIENWEYLIRITSDGKAKIHNYDVPLSRAITVIPNKNNAADVFYPDSTWNKDNSYIISMKGVTTNGAIKPITNYDATFFDYGLFLGVPSGFTKVTVLLTRIL</sequence>
<feature type="domain" description="Gp28/Gp37-like" evidence="1">
    <location>
        <begin position="5"/>
        <end position="340"/>
    </location>
</feature>
<dbReference type="RefSeq" id="WP_126995836.1">
    <property type="nucleotide sequence ID" value="NZ_CP034346.1"/>
</dbReference>
<name>A0A3Q9I6I4_9BACL</name>
<reference evidence="3" key="1">
    <citation type="submission" date="2018-12" db="EMBL/GenBank/DDBJ databases">
        <title>Complete genome sequence of Paenibacillus sp. MBLB1234.</title>
        <authorList>
            <person name="Nam Y.-D."/>
            <person name="Kang J."/>
            <person name="Chung W.-H."/>
            <person name="Park Y.S."/>
        </authorList>
    </citation>
    <scope>NUCLEOTIDE SEQUENCE [LARGE SCALE GENOMIC DNA]</scope>
    <source>
        <strain evidence="3">MBLB1234</strain>
    </source>
</reference>
<dbReference type="OrthoDB" id="2553283at2"/>
<proteinExistence type="predicted"/>
<dbReference type="EMBL" id="CP034346">
    <property type="protein sequence ID" value="AZS13804.1"/>
    <property type="molecule type" value="Genomic_DNA"/>
</dbReference>
<evidence type="ECO:0000313" key="3">
    <source>
        <dbReference type="Proteomes" id="UP000270678"/>
    </source>
</evidence>
<evidence type="ECO:0000259" key="1">
    <source>
        <dbReference type="Pfam" id="PF14594"/>
    </source>
</evidence>
<dbReference type="Proteomes" id="UP000270678">
    <property type="component" value="Chromosome"/>
</dbReference>
<organism evidence="2 3">
    <name type="scientific">Paenibacillus lutimineralis</name>
    <dbReference type="NCBI Taxonomy" id="2707005"/>
    <lineage>
        <taxon>Bacteria</taxon>
        <taxon>Bacillati</taxon>
        <taxon>Bacillota</taxon>
        <taxon>Bacilli</taxon>
        <taxon>Bacillales</taxon>
        <taxon>Paenibacillaceae</taxon>
        <taxon>Paenibacillus</taxon>
    </lineage>
</organism>
<dbReference type="InterPro" id="IPR029432">
    <property type="entry name" value="Gp28/Gp37-like_dom"/>
</dbReference>
<dbReference type="Pfam" id="PF14594">
    <property type="entry name" value="Sipho_Gp37"/>
    <property type="match status" value="1"/>
</dbReference>
<gene>
    <name evidence="2" type="ORF">EI981_04505</name>
</gene>
<keyword evidence="3" id="KW-1185">Reference proteome</keyword>
<evidence type="ECO:0000313" key="2">
    <source>
        <dbReference type="EMBL" id="AZS13804.1"/>
    </source>
</evidence>